<dbReference type="Proteomes" id="UP000789396">
    <property type="component" value="Unassembled WGS sequence"/>
</dbReference>
<organism evidence="1 2">
    <name type="scientific">Racocetra fulgida</name>
    <dbReference type="NCBI Taxonomy" id="60492"/>
    <lineage>
        <taxon>Eukaryota</taxon>
        <taxon>Fungi</taxon>
        <taxon>Fungi incertae sedis</taxon>
        <taxon>Mucoromycota</taxon>
        <taxon>Glomeromycotina</taxon>
        <taxon>Glomeromycetes</taxon>
        <taxon>Diversisporales</taxon>
        <taxon>Gigasporaceae</taxon>
        <taxon>Racocetra</taxon>
    </lineage>
</organism>
<dbReference type="OrthoDB" id="2407081at2759"/>
<name>A0A9N8ZXN2_9GLOM</name>
<comment type="caution">
    <text evidence="1">The sequence shown here is derived from an EMBL/GenBank/DDBJ whole genome shotgun (WGS) entry which is preliminary data.</text>
</comment>
<proteinExistence type="predicted"/>
<dbReference type="EMBL" id="CAJVPZ010002312">
    <property type="protein sequence ID" value="CAG8510271.1"/>
    <property type="molecule type" value="Genomic_DNA"/>
</dbReference>
<dbReference type="AlphaFoldDB" id="A0A9N8ZXN2"/>
<sequence length="198" mass="22415">DDQESVVIYQQSKNSVALLTMCSQSGQAQSKQAQNGQVQDEQAQNGQAQSEQAQVLFVVTAKIKLIRDKRIKAQNSELPQSRFVETPPQRPCKTTITTPQKPTLCDKVMQYLDNYFSIYVNKQCVIMKADNVDTLKEIRNAKMLFPEFDLKLNKVDGIGFKVSSNKEIIFIEVSGGPENAILKHVREDTEKLIKEETF</sequence>
<evidence type="ECO:0000313" key="1">
    <source>
        <dbReference type="EMBL" id="CAG8510271.1"/>
    </source>
</evidence>
<reference evidence="1" key="1">
    <citation type="submission" date="2021-06" db="EMBL/GenBank/DDBJ databases">
        <authorList>
            <person name="Kallberg Y."/>
            <person name="Tangrot J."/>
            <person name="Rosling A."/>
        </authorList>
    </citation>
    <scope>NUCLEOTIDE SEQUENCE</scope>
    <source>
        <strain evidence="1">IN212</strain>
    </source>
</reference>
<gene>
    <name evidence="1" type="ORF">RFULGI_LOCUS2864</name>
</gene>
<feature type="non-terminal residue" evidence="1">
    <location>
        <position position="198"/>
    </location>
</feature>
<evidence type="ECO:0000313" key="2">
    <source>
        <dbReference type="Proteomes" id="UP000789396"/>
    </source>
</evidence>
<protein>
    <submittedName>
        <fullName evidence="1">17558_t:CDS:1</fullName>
    </submittedName>
</protein>
<accession>A0A9N8ZXN2</accession>
<keyword evidence="2" id="KW-1185">Reference proteome</keyword>